<comment type="caution">
    <text evidence="2">The sequence shown here is derived from an EMBL/GenBank/DDBJ whole genome shotgun (WGS) entry which is preliminary data.</text>
</comment>
<keyword evidence="1" id="KW-1133">Transmembrane helix</keyword>
<feature type="transmembrane region" description="Helical" evidence="1">
    <location>
        <begin position="320"/>
        <end position="339"/>
    </location>
</feature>
<keyword evidence="3" id="KW-1185">Reference proteome</keyword>
<dbReference type="PANTHER" id="PTHR35307">
    <property type="entry name" value="PROTEIN, PUTATIVE-RELATED"/>
    <property type="match status" value="1"/>
</dbReference>
<evidence type="ECO:0000256" key="1">
    <source>
        <dbReference type="SAM" id="Phobius"/>
    </source>
</evidence>
<feature type="transmembrane region" description="Helical" evidence="1">
    <location>
        <begin position="121"/>
        <end position="138"/>
    </location>
</feature>
<evidence type="ECO:0000313" key="2">
    <source>
        <dbReference type="EMBL" id="KAJ9549515.1"/>
    </source>
</evidence>
<dbReference type="PANTHER" id="PTHR35307:SF8">
    <property type="entry name" value="GUSTATORY RECEPTOR"/>
    <property type="match status" value="1"/>
</dbReference>
<sequence>MKELYGPSEECLRDLFSIDVISYVNYREAPYTVGPYTLNITWGGMELLKQSCADKQNDHIYSGPMVWIGIYIAIASAFCILAMEILVSIYFSLNAASITVITVTMKLPVDLNSEMPVDVDQAAKVGSMAFMCIMMANLMPSLASVDNKTLLANIIGMAILIITIVINICIELNTLVIANCFFSSRKREVDPMTFMIWAYVYIGLMLLLLVILISSAIAIPASKQILEFKYQATSKPTSNDQHIGKTTVKKLEQYVRRFWIMAESGSPQFVMASNLLSNASGIICVITLVTHLVIVLNIYLSYHYYGLYSEGKSVYKWSTLAIYITQSIGVVVGSIAPIFRCFTVLRFKFLIGNHLVVFKVEKYWTQMLCGWKESRLPILSSALRSRAFVNSLKNLFLSLLIGFQNVVVVSCKLIGLIRIVLLIIAVCCSYGWNSLKALLFTSPTTSSSDDTNEDLRKYVLQIEDEMEFAEMAVKGISNSMNRLIKKVKKEQYNDLLELLGKSTGFEGVQKFDNDQVQSLLSTEPVNSWSLSVVTLTCIAVALPNTRKDKVKWLLKGVGDGLSYTRLVEESLNTVSELVKVRKATMNLWHEVEDNYKWLGNALDGNAYKGKTSTEVLKWFVDKARDMVIEIRESANGEVLESFSNKLIVANSMYRIAETLLLNNPDIEAITKKQLFELLSCTISDILSAALTNIPQAIVTKCHESVIEKREASVHAAAKLLGRTTEIIRKLETCTLPSMDSEKLAFIDEWRIHLKQSAIP</sequence>
<feature type="transmembrane region" description="Helical" evidence="1">
    <location>
        <begin position="196"/>
        <end position="219"/>
    </location>
</feature>
<accession>A0AA38WES5</accession>
<organism evidence="2 3">
    <name type="scientific">Centaurea solstitialis</name>
    <name type="common">yellow star-thistle</name>
    <dbReference type="NCBI Taxonomy" id="347529"/>
    <lineage>
        <taxon>Eukaryota</taxon>
        <taxon>Viridiplantae</taxon>
        <taxon>Streptophyta</taxon>
        <taxon>Embryophyta</taxon>
        <taxon>Tracheophyta</taxon>
        <taxon>Spermatophyta</taxon>
        <taxon>Magnoliopsida</taxon>
        <taxon>eudicotyledons</taxon>
        <taxon>Gunneridae</taxon>
        <taxon>Pentapetalae</taxon>
        <taxon>asterids</taxon>
        <taxon>campanulids</taxon>
        <taxon>Asterales</taxon>
        <taxon>Asteraceae</taxon>
        <taxon>Carduoideae</taxon>
        <taxon>Cardueae</taxon>
        <taxon>Centaureinae</taxon>
        <taxon>Centaurea</taxon>
    </lineage>
</organism>
<feature type="transmembrane region" description="Helical" evidence="1">
    <location>
        <begin position="413"/>
        <end position="432"/>
    </location>
</feature>
<proteinExistence type="predicted"/>
<protein>
    <submittedName>
        <fullName evidence="2">Uncharacterized protein</fullName>
    </submittedName>
</protein>
<dbReference type="Proteomes" id="UP001172457">
    <property type="component" value="Chromosome 5"/>
</dbReference>
<feature type="transmembrane region" description="Helical" evidence="1">
    <location>
        <begin position="65"/>
        <end position="83"/>
    </location>
</feature>
<reference evidence="2" key="1">
    <citation type="submission" date="2023-03" db="EMBL/GenBank/DDBJ databases">
        <title>Chromosome-scale reference genome and RAD-based genetic map of yellow starthistle (Centaurea solstitialis) reveal putative structural variation and QTLs associated with invader traits.</title>
        <authorList>
            <person name="Reatini B."/>
            <person name="Cang F.A."/>
            <person name="Jiang Q."/>
            <person name="Mckibben M.T.W."/>
            <person name="Barker M.S."/>
            <person name="Rieseberg L.H."/>
            <person name="Dlugosch K.M."/>
        </authorList>
    </citation>
    <scope>NUCLEOTIDE SEQUENCE</scope>
    <source>
        <strain evidence="2">CAN-66</strain>
        <tissue evidence="2">Leaf</tissue>
    </source>
</reference>
<evidence type="ECO:0000313" key="3">
    <source>
        <dbReference type="Proteomes" id="UP001172457"/>
    </source>
</evidence>
<gene>
    <name evidence="2" type="ORF">OSB04_022058</name>
</gene>
<feature type="transmembrane region" description="Helical" evidence="1">
    <location>
        <begin position="275"/>
        <end position="300"/>
    </location>
</feature>
<dbReference type="EMBL" id="JARYMX010000005">
    <property type="protein sequence ID" value="KAJ9549515.1"/>
    <property type="molecule type" value="Genomic_DNA"/>
</dbReference>
<feature type="transmembrane region" description="Helical" evidence="1">
    <location>
        <begin position="150"/>
        <end position="176"/>
    </location>
</feature>
<keyword evidence="1" id="KW-0812">Transmembrane</keyword>
<dbReference type="AlphaFoldDB" id="A0AA38WES5"/>
<name>A0AA38WES5_9ASTR</name>
<keyword evidence="1" id="KW-0472">Membrane</keyword>